<sequence length="125" mass="13046">MPTNPSLGEANMDGLPSAALSVPEAELPAVTNMKTGAKVTVRIVDQCSNGGLDLTGVCSRKLTPMAAATTLATLLSSTSSSTAAIMMLMLMLVPNKKQSSLINLHLYIFIPTANMIHLAVSFEPS</sequence>
<dbReference type="Gene3D" id="2.40.40.10">
    <property type="entry name" value="RlpA-like domain"/>
    <property type="match status" value="1"/>
</dbReference>
<keyword evidence="4" id="KW-1185">Reference proteome</keyword>
<dbReference type="InterPro" id="IPR036908">
    <property type="entry name" value="RlpA-like_sf"/>
</dbReference>
<proteinExistence type="predicted"/>
<comment type="caution">
    <text evidence="3">The sequence shown here is derived from an EMBL/GenBank/DDBJ whole genome shotgun (WGS) entry which is preliminary data.</text>
</comment>
<dbReference type="InterPro" id="IPR001153">
    <property type="entry name" value="Barwin_dom"/>
</dbReference>
<name>A0A822XLC0_NELNU</name>
<accession>A0A822XLC0</accession>
<protein>
    <recommendedName>
        <fullName evidence="2">Barwin domain-containing protein</fullName>
    </recommendedName>
</protein>
<gene>
    <name evidence="3" type="ORF">HUJ06_021199</name>
</gene>
<dbReference type="SUPFAM" id="SSF50685">
    <property type="entry name" value="Barwin-like endoglucanases"/>
    <property type="match status" value="1"/>
</dbReference>
<feature type="transmembrane region" description="Helical" evidence="1">
    <location>
        <begin position="104"/>
        <end position="122"/>
    </location>
</feature>
<evidence type="ECO:0000259" key="2">
    <source>
        <dbReference type="Pfam" id="PF00967"/>
    </source>
</evidence>
<dbReference type="GO" id="GO:0050832">
    <property type="term" value="P:defense response to fungus"/>
    <property type="evidence" value="ECO:0007669"/>
    <property type="project" value="InterPro"/>
</dbReference>
<organism evidence="3 4">
    <name type="scientific">Nelumbo nucifera</name>
    <name type="common">Sacred lotus</name>
    <dbReference type="NCBI Taxonomy" id="4432"/>
    <lineage>
        <taxon>Eukaryota</taxon>
        <taxon>Viridiplantae</taxon>
        <taxon>Streptophyta</taxon>
        <taxon>Embryophyta</taxon>
        <taxon>Tracheophyta</taxon>
        <taxon>Spermatophyta</taxon>
        <taxon>Magnoliopsida</taxon>
        <taxon>Proteales</taxon>
        <taxon>Nelumbonaceae</taxon>
        <taxon>Nelumbo</taxon>
    </lineage>
</organism>
<keyword evidence="1" id="KW-0472">Membrane</keyword>
<evidence type="ECO:0000313" key="3">
    <source>
        <dbReference type="EMBL" id="DAD19736.1"/>
    </source>
</evidence>
<keyword evidence="1" id="KW-1133">Transmembrane helix</keyword>
<feature type="transmembrane region" description="Helical" evidence="1">
    <location>
        <begin position="71"/>
        <end position="92"/>
    </location>
</feature>
<evidence type="ECO:0000313" key="4">
    <source>
        <dbReference type="Proteomes" id="UP000607653"/>
    </source>
</evidence>
<reference evidence="3 4" key="1">
    <citation type="journal article" date="2020" name="Mol. Biol. Evol.">
        <title>Distinct Expression and Methylation Patterns for Genes with Different Fates following a Single Whole-Genome Duplication in Flowering Plants.</title>
        <authorList>
            <person name="Shi T."/>
            <person name="Rahmani R.S."/>
            <person name="Gugger P.F."/>
            <person name="Wang M."/>
            <person name="Li H."/>
            <person name="Zhang Y."/>
            <person name="Li Z."/>
            <person name="Wang Q."/>
            <person name="Van de Peer Y."/>
            <person name="Marchal K."/>
            <person name="Chen J."/>
        </authorList>
    </citation>
    <scope>NUCLEOTIDE SEQUENCE [LARGE SCALE GENOMIC DNA]</scope>
    <source>
        <tissue evidence="3">Leaf</tissue>
    </source>
</reference>
<evidence type="ECO:0000256" key="1">
    <source>
        <dbReference type="SAM" id="Phobius"/>
    </source>
</evidence>
<dbReference type="GO" id="GO:0042742">
    <property type="term" value="P:defense response to bacterium"/>
    <property type="evidence" value="ECO:0007669"/>
    <property type="project" value="InterPro"/>
</dbReference>
<dbReference type="Proteomes" id="UP000607653">
    <property type="component" value="Unassembled WGS sequence"/>
</dbReference>
<dbReference type="Pfam" id="PF00967">
    <property type="entry name" value="Barwin"/>
    <property type="match status" value="1"/>
</dbReference>
<keyword evidence="1" id="KW-0812">Transmembrane</keyword>
<dbReference type="EMBL" id="DUZY01000001">
    <property type="protein sequence ID" value="DAD19736.1"/>
    <property type="molecule type" value="Genomic_DNA"/>
</dbReference>
<dbReference type="AlphaFoldDB" id="A0A822XLC0"/>
<feature type="domain" description="Barwin" evidence="2">
    <location>
        <begin position="30"/>
        <end position="57"/>
    </location>
</feature>